<organism evidence="2 3">
    <name type="scientific">Clonostachys chloroleuca</name>
    <dbReference type="NCBI Taxonomy" id="1926264"/>
    <lineage>
        <taxon>Eukaryota</taxon>
        <taxon>Fungi</taxon>
        <taxon>Dikarya</taxon>
        <taxon>Ascomycota</taxon>
        <taxon>Pezizomycotina</taxon>
        <taxon>Sordariomycetes</taxon>
        <taxon>Hypocreomycetidae</taxon>
        <taxon>Hypocreales</taxon>
        <taxon>Bionectriaceae</taxon>
        <taxon>Clonostachys</taxon>
    </lineage>
</organism>
<gene>
    <name evidence="2" type="ORF">CCHLO57077_00010298</name>
</gene>
<evidence type="ECO:0000313" key="2">
    <source>
        <dbReference type="EMBL" id="CAI6086263.1"/>
    </source>
</evidence>
<evidence type="ECO:0000256" key="1">
    <source>
        <dbReference type="SAM" id="MobiDB-lite"/>
    </source>
</evidence>
<proteinExistence type="predicted"/>
<dbReference type="Proteomes" id="UP001160390">
    <property type="component" value="Unassembled WGS sequence"/>
</dbReference>
<dbReference type="EMBL" id="CABFNP030000786">
    <property type="protein sequence ID" value="CAI6086263.1"/>
    <property type="molecule type" value="Genomic_DNA"/>
</dbReference>
<sequence length="323" mass="35505">MTGQTTLRELLTQIKPTIACNTTASKSTKGKKWPELDKKIKRWDDFNIETLNKNYGNLLKKSLPNIAVLKPALKLGRSTLGLAPGRHLEHVHEDPRIPNAHPLTKVSHLIKLVGSPNRNLVVGLGTTSLKFQGEALSTAIDHRIASKHQNPVMQLAHACNLANARHGYIQTDNEVLACRFSCTVKVWEAEVMEIPMVLSGEGVMTTELAVWWLAMMAMPRSKDSVIGPKMESPRPDGSVSAGETVANNDHQANGAHPEVNPNPPSGANTRPAHNLDCIGGTYDANSEFASSMTFGDGFNWQQMEFDESQGYSFYDPHQTGYQE</sequence>
<comment type="caution">
    <text evidence="2">The sequence shown here is derived from an EMBL/GenBank/DDBJ whole genome shotgun (WGS) entry which is preliminary data.</text>
</comment>
<keyword evidence="3" id="KW-1185">Reference proteome</keyword>
<dbReference type="AlphaFoldDB" id="A0AA35LYY5"/>
<evidence type="ECO:0000313" key="3">
    <source>
        <dbReference type="Proteomes" id="UP001160390"/>
    </source>
</evidence>
<protein>
    <submittedName>
        <fullName evidence="2">Uncharacterized protein</fullName>
    </submittedName>
</protein>
<feature type="region of interest" description="Disordered" evidence="1">
    <location>
        <begin position="224"/>
        <end position="274"/>
    </location>
</feature>
<name>A0AA35LYY5_9HYPO</name>
<accession>A0AA35LYY5</accession>
<reference evidence="2" key="1">
    <citation type="submission" date="2023-01" db="EMBL/GenBank/DDBJ databases">
        <authorList>
            <person name="Piombo E."/>
        </authorList>
    </citation>
    <scope>NUCLEOTIDE SEQUENCE</scope>
</reference>